<feature type="signal peptide" evidence="1">
    <location>
        <begin position="1"/>
        <end position="18"/>
    </location>
</feature>
<sequence length="190" mass="20238">MKSIFLVAALLLGHPAMALNLECTDSPSFTQRSFFINRDGAIGFDGTYITMQADLGYWGHRGNYSLSQVTGRAQDADKTVTAVTLAISPKAACTLPHGELLTTSFTCGPVDATIIAKGESTSSADGIFDRTTIHSQLKAEVTASLSVNPNGTMLLKATVKSLGNTPIELEIPVRNQRYCKITGEPVGQDN</sequence>
<dbReference type="EMBL" id="CP020946">
    <property type="protein sequence ID" value="ASD62998.1"/>
    <property type="molecule type" value="Genomic_DNA"/>
</dbReference>
<reference evidence="2 3" key="1">
    <citation type="submission" date="2017-04" db="EMBL/GenBank/DDBJ databases">
        <title>Whole genome sequence of Bdellovibrio bacteriovorus strain SSB218315.</title>
        <authorList>
            <person name="Oyedara O."/>
            <person name="Rodriguez-Perez M.A."/>
        </authorList>
    </citation>
    <scope>NUCLEOTIDE SEQUENCE [LARGE SCALE GENOMIC DNA]</scope>
    <source>
        <strain evidence="2 3">SSB218315</strain>
    </source>
</reference>
<organism evidence="2 3">
    <name type="scientific">Bdellovibrio bacteriovorus</name>
    <dbReference type="NCBI Taxonomy" id="959"/>
    <lineage>
        <taxon>Bacteria</taxon>
        <taxon>Pseudomonadati</taxon>
        <taxon>Bdellovibrionota</taxon>
        <taxon>Bdellovibrionia</taxon>
        <taxon>Bdellovibrionales</taxon>
        <taxon>Pseudobdellovibrionaceae</taxon>
        <taxon>Bdellovibrio</taxon>
    </lineage>
</organism>
<keyword evidence="1" id="KW-0732">Signal</keyword>
<gene>
    <name evidence="2" type="ORF">B9G79_05155</name>
</gene>
<dbReference type="RefSeq" id="WP_088564584.1">
    <property type="nucleotide sequence ID" value="NZ_CP020946.1"/>
</dbReference>
<dbReference type="Proteomes" id="UP000197003">
    <property type="component" value="Chromosome"/>
</dbReference>
<accession>A0A1Z3N6A1</accession>
<name>A0A1Z3N6A1_BDEBC</name>
<dbReference type="AlphaFoldDB" id="A0A1Z3N6A1"/>
<evidence type="ECO:0000313" key="2">
    <source>
        <dbReference type="EMBL" id="ASD62998.1"/>
    </source>
</evidence>
<proteinExistence type="predicted"/>
<evidence type="ECO:0000256" key="1">
    <source>
        <dbReference type="SAM" id="SignalP"/>
    </source>
</evidence>
<dbReference type="OrthoDB" id="9887712at2"/>
<protein>
    <submittedName>
        <fullName evidence="2">Uncharacterized protein</fullName>
    </submittedName>
</protein>
<feature type="chain" id="PRO_5011966805" evidence="1">
    <location>
        <begin position="19"/>
        <end position="190"/>
    </location>
</feature>
<evidence type="ECO:0000313" key="3">
    <source>
        <dbReference type="Proteomes" id="UP000197003"/>
    </source>
</evidence>